<organism evidence="2">
    <name type="scientific">Anopheles triannulatus</name>
    <dbReference type="NCBI Taxonomy" id="58253"/>
    <lineage>
        <taxon>Eukaryota</taxon>
        <taxon>Metazoa</taxon>
        <taxon>Ecdysozoa</taxon>
        <taxon>Arthropoda</taxon>
        <taxon>Hexapoda</taxon>
        <taxon>Insecta</taxon>
        <taxon>Pterygota</taxon>
        <taxon>Neoptera</taxon>
        <taxon>Endopterygota</taxon>
        <taxon>Diptera</taxon>
        <taxon>Nematocera</taxon>
        <taxon>Culicoidea</taxon>
        <taxon>Culicidae</taxon>
        <taxon>Anophelinae</taxon>
        <taxon>Anopheles</taxon>
    </lineage>
</organism>
<evidence type="ECO:0000256" key="1">
    <source>
        <dbReference type="SAM" id="SignalP"/>
    </source>
</evidence>
<evidence type="ECO:0000313" key="2">
    <source>
        <dbReference type="EMBL" id="MBW47273.1"/>
    </source>
</evidence>
<accession>A0A2M4B2J2</accession>
<dbReference type="AlphaFoldDB" id="A0A2M4B2J2"/>
<feature type="signal peptide" evidence="1">
    <location>
        <begin position="1"/>
        <end position="15"/>
    </location>
</feature>
<proteinExistence type="predicted"/>
<name>A0A2M4B2J2_9DIPT</name>
<reference evidence="2" key="1">
    <citation type="submission" date="2018-01" db="EMBL/GenBank/DDBJ databases">
        <title>An insight into the sialome of Amazonian anophelines.</title>
        <authorList>
            <person name="Ribeiro J.M."/>
            <person name="Scarpassa V."/>
            <person name="Calvo E."/>
        </authorList>
    </citation>
    <scope>NUCLEOTIDE SEQUENCE</scope>
    <source>
        <tissue evidence="2">Salivary glands</tissue>
    </source>
</reference>
<protein>
    <submittedName>
        <fullName evidence="2">Putative secreted protein</fullName>
    </submittedName>
</protein>
<feature type="chain" id="PRO_5014901947" evidence="1">
    <location>
        <begin position="16"/>
        <end position="164"/>
    </location>
</feature>
<sequence length="164" mass="17677">MCLAIWLTAWPRLSAFFFADDLTGSSRSISSEAAFSDWLVKPCRLLSLRCGNPSTPTASEAAFSSREQSFSTSSTWSHCICPGAFSRMLEASRLMLSDTLRLWMASCCQTGGSVGVSASTFAVRTISTAPSRMPPPADRIGSWAFLPSVEMRAGIEMNSGEQAN</sequence>
<dbReference type="EMBL" id="GGFK01013952">
    <property type="protein sequence ID" value="MBW47273.1"/>
    <property type="molecule type" value="Transcribed_RNA"/>
</dbReference>
<keyword evidence="1" id="KW-0732">Signal</keyword>